<evidence type="ECO:0000313" key="2">
    <source>
        <dbReference type="EMBL" id="EFE41498.1"/>
    </source>
</evidence>
<dbReference type="GeneID" id="9579001"/>
<gene>
    <name evidence="2" type="ORF">TRV_03761</name>
</gene>
<reference evidence="3" key="1">
    <citation type="journal article" date="2011" name="Genome Biol.">
        <title>Comparative and functional genomics provide insights into the pathogenicity of dermatophytic fungi.</title>
        <authorList>
            <person name="Burmester A."/>
            <person name="Shelest E."/>
            <person name="Gloeckner G."/>
            <person name="Heddergott C."/>
            <person name="Schindler S."/>
            <person name="Staib P."/>
            <person name="Heidel A."/>
            <person name="Felder M."/>
            <person name="Petzold A."/>
            <person name="Szafranski K."/>
            <person name="Feuermann M."/>
            <person name="Pedruzzi I."/>
            <person name="Priebe S."/>
            <person name="Groth M."/>
            <person name="Winkler R."/>
            <person name="Li W."/>
            <person name="Kniemeyer O."/>
            <person name="Schroeckh V."/>
            <person name="Hertweck C."/>
            <person name="Hube B."/>
            <person name="White T.C."/>
            <person name="Platzer M."/>
            <person name="Guthke R."/>
            <person name="Heitman J."/>
            <person name="Woestemeyer J."/>
            <person name="Zipfel P.F."/>
            <person name="Monod M."/>
            <person name="Brakhage A.A."/>
        </authorList>
    </citation>
    <scope>NUCLEOTIDE SEQUENCE [LARGE SCALE GENOMIC DNA]</scope>
    <source>
        <strain evidence="3">HKI 0517</strain>
    </source>
</reference>
<sequence length="128" mass="13659">MGQVPSAPRAPLVLTSNKGAVSGGTEEKTEETEETEAGEKKKKGKKKKEKKPNCYRPGGQQHLGLKGQGSLVHLASSIRQKQTSTASAGGSKKDREARRESFFFSLLSTSCSSFSFSSSLSSPPHLGF</sequence>
<organism evidence="2 3">
    <name type="scientific">Trichophyton verrucosum (strain HKI 0517)</name>
    <dbReference type="NCBI Taxonomy" id="663202"/>
    <lineage>
        <taxon>Eukaryota</taxon>
        <taxon>Fungi</taxon>
        <taxon>Dikarya</taxon>
        <taxon>Ascomycota</taxon>
        <taxon>Pezizomycotina</taxon>
        <taxon>Eurotiomycetes</taxon>
        <taxon>Eurotiomycetidae</taxon>
        <taxon>Onygenales</taxon>
        <taxon>Arthrodermataceae</taxon>
        <taxon>Trichophyton</taxon>
    </lineage>
</organism>
<feature type="region of interest" description="Disordered" evidence="1">
    <location>
        <begin position="1"/>
        <end position="95"/>
    </location>
</feature>
<dbReference type="KEGG" id="tve:TRV_03761"/>
<evidence type="ECO:0000313" key="3">
    <source>
        <dbReference type="Proteomes" id="UP000008383"/>
    </source>
</evidence>
<dbReference type="RefSeq" id="XP_003022116.1">
    <property type="nucleotide sequence ID" value="XM_003022070.1"/>
</dbReference>
<evidence type="ECO:0000256" key="1">
    <source>
        <dbReference type="SAM" id="MobiDB-lite"/>
    </source>
</evidence>
<feature type="compositionally biased region" description="Polar residues" evidence="1">
    <location>
        <begin position="77"/>
        <end position="88"/>
    </location>
</feature>
<dbReference type="AlphaFoldDB" id="D4D9G8"/>
<comment type="caution">
    <text evidence="2">The sequence shown here is derived from an EMBL/GenBank/DDBJ whole genome shotgun (WGS) entry which is preliminary data.</text>
</comment>
<name>D4D9G8_TRIVH</name>
<proteinExistence type="predicted"/>
<feature type="compositionally biased region" description="Basic residues" evidence="1">
    <location>
        <begin position="40"/>
        <end position="50"/>
    </location>
</feature>
<keyword evidence="3" id="KW-1185">Reference proteome</keyword>
<feature type="compositionally biased region" description="Low complexity" evidence="1">
    <location>
        <begin position="58"/>
        <end position="71"/>
    </location>
</feature>
<dbReference type="EMBL" id="ACYE01000193">
    <property type="protein sequence ID" value="EFE41498.1"/>
    <property type="molecule type" value="Genomic_DNA"/>
</dbReference>
<dbReference type="Proteomes" id="UP000008383">
    <property type="component" value="Unassembled WGS sequence"/>
</dbReference>
<accession>D4D9G8</accession>
<dbReference type="HOGENOM" id="CLU_1961179_0_0_1"/>
<protein>
    <submittedName>
        <fullName evidence="2">Uncharacterized protein</fullName>
    </submittedName>
</protein>